<feature type="region of interest" description="Disordered" evidence="1">
    <location>
        <begin position="288"/>
        <end position="313"/>
    </location>
</feature>
<sequence length="450" mass="52557">MQYVLALIGGGLLLLILMLVPMGLSIIQKTCVAGIASALSLLLLIFKIVYPLPLAILLVLLCAFVLMYVIWKKANFLFINVNDETMAMSIEHEPIVEVKNSFRNNLVKEIKDYDDNSREKEIVSPERSLQEEEKTIDDFELNHELLLKLEEVEEGPEPESDAIKPASEVLVEEDIDSIEELNFYSADRDDDEQSLEELSELEEIEEIDFTARMETTYEQEEEEEEDDSYFDDFIREAEQEQLQSRYEIETPDAPFIERDSKDSMRDKENLFENRIEMIANSVDRESTNDIKENEMTTEDRIAKQDEEQRESGEVDEPILLEDELDQMLELVEKEEQVEIDLESENEFTEDYSSKQVATQMLTLLHEQAQHYKSTGFELEYEKIVNQLLSSDLDDVMYFSIAAEYRSHLVESGQWEKVETLLFEMESRCKYPLLLEEIRYVRSIVKNKIMK</sequence>
<keyword evidence="2" id="KW-0472">Membrane</keyword>
<comment type="caution">
    <text evidence="3">The sequence shown here is derived from an EMBL/GenBank/DDBJ whole genome shotgun (WGS) entry which is preliminary data.</text>
</comment>
<name>A0ABU0JZW6_9BACL</name>
<organism evidence="3 4">
    <name type="scientific">Guptibacillus hwajinpoensis</name>
    <dbReference type="NCBI Taxonomy" id="208199"/>
    <lineage>
        <taxon>Bacteria</taxon>
        <taxon>Bacillati</taxon>
        <taxon>Bacillota</taxon>
        <taxon>Bacilli</taxon>
        <taxon>Bacillales</taxon>
        <taxon>Guptibacillaceae</taxon>
        <taxon>Guptibacillus</taxon>
    </lineage>
</organism>
<keyword evidence="4" id="KW-1185">Reference proteome</keyword>
<gene>
    <name evidence="3" type="ORF">QO000_000375</name>
</gene>
<dbReference type="EMBL" id="JAUSWM010000001">
    <property type="protein sequence ID" value="MDQ0481422.1"/>
    <property type="molecule type" value="Genomic_DNA"/>
</dbReference>
<proteinExistence type="predicted"/>
<evidence type="ECO:0000256" key="1">
    <source>
        <dbReference type="SAM" id="MobiDB-lite"/>
    </source>
</evidence>
<dbReference type="RefSeq" id="WP_301551039.1">
    <property type="nucleotide sequence ID" value="NZ_JAQRMZ010000002.1"/>
</dbReference>
<keyword evidence="2" id="KW-1133">Transmembrane helix</keyword>
<protein>
    <submittedName>
        <fullName evidence="3">Uncharacterized protein YfcZ (UPF0381/DUF406 family)</fullName>
    </submittedName>
</protein>
<feature type="transmembrane region" description="Helical" evidence="2">
    <location>
        <begin position="54"/>
        <end position="71"/>
    </location>
</feature>
<reference evidence="3" key="1">
    <citation type="submission" date="2023-07" db="EMBL/GenBank/DDBJ databases">
        <title>Genomic Encyclopedia of Type Strains, Phase IV (KMG-IV): sequencing the most valuable type-strain genomes for metagenomic binning, comparative biology and taxonomic classification.</title>
        <authorList>
            <person name="Goeker M."/>
        </authorList>
    </citation>
    <scope>NUCLEOTIDE SEQUENCE [LARGE SCALE GENOMIC DNA]</scope>
    <source>
        <strain evidence="3">JSM 076093</strain>
    </source>
</reference>
<accession>A0ABU0JZW6</accession>
<evidence type="ECO:0000313" key="4">
    <source>
        <dbReference type="Proteomes" id="UP001226720"/>
    </source>
</evidence>
<keyword evidence="2" id="KW-0812">Transmembrane</keyword>
<evidence type="ECO:0000256" key="2">
    <source>
        <dbReference type="SAM" id="Phobius"/>
    </source>
</evidence>
<evidence type="ECO:0000313" key="3">
    <source>
        <dbReference type="EMBL" id="MDQ0481422.1"/>
    </source>
</evidence>
<feature type="compositionally biased region" description="Basic and acidic residues" evidence="1">
    <location>
        <begin position="288"/>
        <end position="312"/>
    </location>
</feature>
<dbReference type="GeneID" id="301326436"/>
<dbReference type="Proteomes" id="UP001226720">
    <property type="component" value="Unassembled WGS sequence"/>
</dbReference>
<feature type="transmembrane region" description="Helical" evidence="2">
    <location>
        <begin position="6"/>
        <end position="24"/>
    </location>
</feature>